<keyword evidence="3" id="KW-0349">Heme</keyword>
<keyword evidence="7" id="KW-0503">Monooxygenase</keyword>
<dbReference type="GO" id="GO:0020037">
    <property type="term" value="F:heme binding"/>
    <property type="evidence" value="ECO:0007669"/>
    <property type="project" value="InterPro"/>
</dbReference>
<dbReference type="GO" id="GO:0016705">
    <property type="term" value="F:oxidoreductase activity, acting on paired donors, with incorporation or reduction of molecular oxygen"/>
    <property type="evidence" value="ECO:0007669"/>
    <property type="project" value="InterPro"/>
</dbReference>
<proteinExistence type="inferred from homology"/>
<keyword evidence="9" id="KW-1185">Reference proteome</keyword>
<dbReference type="Pfam" id="PF00067">
    <property type="entry name" value="p450"/>
    <property type="match status" value="1"/>
</dbReference>
<evidence type="ECO:0000313" key="9">
    <source>
        <dbReference type="Proteomes" id="UP000292052"/>
    </source>
</evidence>
<dbReference type="GO" id="GO:0005506">
    <property type="term" value="F:iron ion binding"/>
    <property type="evidence" value="ECO:0007669"/>
    <property type="project" value="InterPro"/>
</dbReference>
<evidence type="ECO:0000256" key="5">
    <source>
        <dbReference type="ARBA" id="ARBA00023002"/>
    </source>
</evidence>
<dbReference type="OrthoDB" id="1470350at2759"/>
<evidence type="ECO:0000256" key="6">
    <source>
        <dbReference type="ARBA" id="ARBA00023004"/>
    </source>
</evidence>
<accession>A0A482VVC9</accession>
<dbReference type="GO" id="GO:0004497">
    <property type="term" value="F:monooxygenase activity"/>
    <property type="evidence" value="ECO:0007669"/>
    <property type="project" value="UniProtKB-KW"/>
</dbReference>
<evidence type="ECO:0000256" key="1">
    <source>
        <dbReference type="ARBA" id="ARBA00001971"/>
    </source>
</evidence>
<dbReference type="SUPFAM" id="SSF48264">
    <property type="entry name" value="Cytochrome P450"/>
    <property type="match status" value="1"/>
</dbReference>
<reference evidence="8 9" key="1">
    <citation type="submission" date="2017-03" db="EMBL/GenBank/DDBJ databases">
        <title>Genome of the blue death feigning beetle - Asbolus verrucosus.</title>
        <authorList>
            <person name="Rider S.D."/>
        </authorList>
    </citation>
    <scope>NUCLEOTIDE SEQUENCE [LARGE SCALE GENOMIC DNA]</scope>
    <source>
        <strain evidence="8">Butters</strain>
        <tissue evidence="8">Head and leg muscle</tissue>
    </source>
</reference>
<dbReference type="EMBL" id="QDEB01059567">
    <property type="protein sequence ID" value="RZC36714.1"/>
    <property type="molecule type" value="Genomic_DNA"/>
</dbReference>
<dbReference type="Gene3D" id="1.10.630.10">
    <property type="entry name" value="Cytochrome P450"/>
    <property type="match status" value="1"/>
</dbReference>
<dbReference type="Proteomes" id="UP000292052">
    <property type="component" value="Unassembled WGS sequence"/>
</dbReference>
<name>A0A482VVC9_ASBVE</name>
<evidence type="ECO:0000256" key="7">
    <source>
        <dbReference type="ARBA" id="ARBA00023033"/>
    </source>
</evidence>
<evidence type="ECO:0000256" key="3">
    <source>
        <dbReference type="ARBA" id="ARBA00022617"/>
    </source>
</evidence>
<keyword evidence="5" id="KW-0560">Oxidoreductase</keyword>
<comment type="caution">
    <text evidence="8">The sequence shown here is derived from an EMBL/GenBank/DDBJ whole genome shotgun (WGS) entry which is preliminary data.</text>
</comment>
<sequence>IEKFFKNFPTPPTVPFFGNAREFASTTAILKTLHKYRKQYGGLIHAKMGPIQHVLICSDHKFLEFLLSSNKILKKSPNLKYLEPWIGDGLITADAKSNLILGGPKWKTHRRLITPAFHFKILEQFVDIFEADGNILVEKLSKRSGSKSLDIYPYITLNCQGTKVNVQNNDTSSYFESVKYKNIQHPRDVCAYTLQLLFWFHQRLQNSREINVKNIA</sequence>
<evidence type="ECO:0000256" key="4">
    <source>
        <dbReference type="ARBA" id="ARBA00022723"/>
    </source>
</evidence>
<comment type="similarity">
    <text evidence="2">Belongs to the cytochrome P450 family.</text>
</comment>
<gene>
    <name evidence="8" type="ORF">BDFB_014440</name>
</gene>
<comment type="cofactor">
    <cofactor evidence="1">
        <name>heme</name>
        <dbReference type="ChEBI" id="CHEBI:30413"/>
    </cofactor>
</comment>
<dbReference type="PANTHER" id="PTHR24291:SF187">
    <property type="entry name" value="CYTOCHROME P450 4AE1-RELATED"/>
    <property type="match status" value="1"/>
</dbReference>
<feature type="non-terminal residue" evidence="8">
    <location>
        <position position="216"/>
    </location>
</feature>
<dbReference type="AlphaFoldDB" id="A0A482VVC9"/>
<evidence type="ECO:0000256" key="2">
    <source>
        <dbReference type="ARBA" id="ARBA00010617"/>
    </source>
</evidence>
<dbReference type="InterPro" id="IPR036396">
    <property type="entry name" value="Cyt_P450_sf"/>
</dbReference>
<evidence type="ECO:0000313" key="8">
    <source>
        <dbReference type="EMBL" id="RZC36714.1"/>
    </source>
</evidence>
<feature type="non-terminal residue" evidence="8">
    <location>
        <position position="1"/>
    </location>
</feature>
<keyword evidence="4" id="KW-0479">Metal-binding</keyword>
<dbReference type="InterPro" id="IPR050196">
    <property type="entry name" value="Cytochrome_P450_Monoox"/>
</dbReference>
<dbReference type="PANTHER" id="PTHR24291">
    <property type="entry name" value="CYTOCHROME P450 FAMILY 4"/>
    <property type="match status" value="1"/>
</dbReference>
<dbReference type="InterPro" id="IPR001128">
    <property type="entry name" value="Cyt_P450"/>
</dbReference>
<organism evidence="8 9">
    <name type="scientific">Asbolus verrucosus</name>
    <name type="common">Desert ironclad beetle</name>
    <dbReference type="NCBI Taxonomy" id="1661398"/>
    <lineage>
        <taxon>Eukaryota</taxon>
        <taxon>Metazoa</taxon>
        <taxon>Ecdysozoa</taxon>
        <taxon>Arthropoda</taxon>
        <taxon>Hexapoda</taxon>
        <taxon>Insecta</taxon>
        <taxon>Pterygota</taxon>
        <taxon>Neoptera</taxon>
        <taxon>Endopterygota</taxon>
        <taxon>Coleoptera</taxon>
        <taxon>Polyphaga</taxon>
        <taxon>Cucujiformia</taxon>
        <taxon>Tenebrionidae</taxon>
        <taxon>Pimeliinae</taxon>
        <taxon>Asbolus</taxon>
    </lineage>
</organism>
<keyword evidence="6" id="KW-0408">Iron</keyword>
<dbReference type="STRING" id="1661398.A0A482VVC9"/>
<protein>
    <submittedName>
        <fullName evidence="8">p450 domain containing protein</fullName>
    </submittedName>
</protein>